<name>A0AAN1XXN4_UNVUL</name>
<keyword evidence="3" id="KW-1185">Reference proteome</keyword>
<dbReference type="CDD" id="cd10150">
    <property type="entry name" value="CobN_like"/>
    <property type="match status" value="1"/>
</dbReference>
<protein>
    <submittedName>
        <fullName evidence="2">Magnesium chelatase subunit H</fullName>
    </submittedName>
</protein>
<dbReference type="Proteomes" id="UP001317532">
    <property type="component" value="Chromosome"/>
</dbReference>
<dbReference type="InterPro" id="IPR003672">
    <property type="entry name" value="CobN/Mg_chltase"/>
</dbReference>
<feature type="domain" description="CobN/magnesium chelatase" evidence="1">
    <location>
        <begin position="182"/>
        <end position="1273"/>
    </location>
</feature>
<dbReference type="EMBL" id="AP025523">
    <property type="protein sequence ID" value="BDE07295.1"/>
    <property type="molecule type" value="Genomic_DNA"/>
</dbReference>
<sequence length="1304" mass="144894">MKVVGYSSWAPDERANAMRLAFKTLRERTGEDWTLEHFGASDFNDPAALGRLREAIRGCDILVGWQSMTIDTVERLALLLTEMERAGELPRQKILWYDIPDARLQRLMFSSLGFTFDMNKSNPMREMSMAIKRFQAKAKGETIDVMWEARQGFLGMQKMVGAAPLMAKLLKKPVFKSLVLVGYWNNRSVKNVGNMFLYLMQHFMGRNVGEVELPEKVENEGIYHPAHAGLFQKPEEYLAWYEPWFAQTYGKKPWDRVGFVTHDLFLPDWNHPTLDAAIGAWEQRGVGVICSMTAVFNAHVVSRGHLIDKAGKPLVNALYHNVPLYLAGSMFAGNPDASIAFIHDLGDPRVYTSPVNAAMSRADLAASKFGVASLEYIGNVVTPETEGIQPLPPVCSREHTSEDVSALEPIPDRIDLVADTTTRWLRLASTPNAEKKLSFFVYNFPPGPGNVGVAYFLDVAGSLREALLALKADGYAVGDTLPESDASMSHELQEMYAGRRTIGAVSSAEIRDWVHDLPRQYEVLFYDVWGQPAPTIPIKGLRFGNILVLLQDMRGMEDLSVIHDKQAPPSPWLIASYRYATRRFQADAMVHVGTHGLVEWAKGKEWCPVAGDYPEYLIDGTPHVYLFNVLDPVEASIARRRSYATIVSHLCPPLRATEGSEDLRALHRLVHDYYNTLAEDAEKKADLAEEIAHLVERSGLRIETAGDTRLAVGDDQRAYVARVHDELVSLEGEFSPAGQHVFGRNLSDEDRETTFNACLEAGDVDLFRLIASCYGVDYDRLARDPEGRDADGAYHHDLLDEIRDVGRDLIAAEVMRPSGAAGRGAMTGLLQARTVGSRRLQKSPYDVEQLEAFVERARVLWHELGRVGEAEKRGLLQALAGRYLEPSPGGEIVGDWSVLPTGRNMASTDVRMLPREAAQRKAKRTVEQVLEAALAERGHYPEAVGVVLWGSEILESEGVGIAQALDLLGARVAKDKFGRAERAELISLDELGRPRIDIVASASTVFKNTFPGAVRIIHEAAQLAADANEPPEWNYVRKHNAEMAAHGLDQVLLRARVFGMAEDAFMGQVGAMLDQGTYDDYKDIGNAWLSDNGNAFIPTFAAIQVTPAHEIQKYLVAKVEVIQQPLVAMGAGGPVKEDMFASFTSAFGAAKRTMGQDDTMIVVSDLTRREPVVRNFRNVVVNGVLNRYHSKDWRDRMLAHGYSGVLEFGDVMKAMRSTEAALGNTISPELWKRTVEVTLGEWERIADANPHKTREIGEVLLDTRKRGMWEDAELEQALKNKLNELDADVELATYRKQIAGAAGD</sequence>
<accession>A0AAN1XXN4</accession>
<dbReference type="PANTHER" id="PTHR44119">
    <property type="entry name" value="MAGNESIUM-CHELATASE SUBUNIT CHLH, CHLOROPLASTIC"/>
    <property type="match status" value="1"/>
</dbReference>
<proteinExistence type="predicted"/>
<evidence type="ECO:0000313" key="2">
    <source>
        <dbReference type="EMBL" id="BDE07295.1"/>
    </source>
</evidence>
<gene>
    <name evidence="2" type="primary">chlH</name>
    <name evidence="2" type="ORF">WPS_25710</name>
</gene>
<organism evidence="2 3">
    <name type="scientific">Vulcanimicrobium alpinum</name>
    <dbReference type="NCBI Taxonomy" id="3016050"/>
    <lineage>
        <taxon>Bacteria</taxon>
        <taxon>Bacillati</taxon>
        <taxon>Vulcanimicrobiota</taxon>
        <taxon>Vulcanimicrobiia</taxon>
        <taxon>Vulcanimicrobiales</taxon>
        <taxon>Vulcanimicrobiaceae</taxon>
        <taxon>Vulcanimicrobium</taxon>
    </lineage>
</organism>
<dbReference type="PANTHER" id="PTHR44119:SF4">
    <property type="entry name" value="AEROBIC COBALTOCHELATASE SUBUNIT COBN"/>
    <property type="match status" value="1"/>
</dbReference>
<dbReference type="Pfam" id="PF02514">
    <property type="entry name" value="CobN-Mg_chel"/>
    <property type="match status" value="1"/>
</dbReference>
<evidence type="ECO:0000259" key="1">
    <source>
        <dbReference type="Pfam" id="PF02514"/>
    </source>
</evidence>
<dbReference type="KEGG" id="vab:WPS_25710"/>
<evidence type="ECO:0000313" key="3">
    <source>
        <dbReference type="Proteomes" id="UP001317532"/>
    </source>
</evidence>
<reference evidence="2 3" key="1">
    <citation type="journal article" date="2022" name="ISME Commun">
        <title>Vulcanimicrobium alpinus gen. nov. sp. nov., the first cultivated representative of the candidate phylum 'Eremiobacterota', is a metabolically versatile aerobic anoxygenic phototroph.</title>
        <authorList>
            <person name="Yabe S."/>
            <person name="Muto K."/>
            <person name="Abe K."/>
            <person name="Yokota A."/>
            <person name="Staudigel H."/>
            <person name="Tebo B.M."/>
        </authorList>
    </citation>
    <scope>NUCLEOTIDE SEQUENCE [LARGE SCALE GENOMIC DNA]</scope>
    <source>
        <strain evidence="2 3">WC8-2</strain>
    </source>
</reference>
<dbReference type="RefSeq" id="WP_317994898.1">
    <property type="nucleotide sequence ID" value="NZ_AP025523.1"/>
</dbReference>